<comment type="caution">
    <text evidence="1">The sequence shown here is derived from an EMBL/GenBank/DDBJ whole genome shotgun (WGS) entry which is preliminary data.</text>
</comment>
<dbReference type="Gene3D" id="3.40.50.150">
    <property type="entry name" value="Vaccinia Virus protein VP39"/>
    <property type="match status" value="1"/>
</dbReference>
<proteinExistence type="predicted"/>
<dbReference type="Proteomes" id="UP000231426">
    <property type="component" value="Unassembled WGS sequence"/>
</dbReference>
<evidence type="ECO:0000313" key="2">
    <source>
        <dbReference type="Proteomes" id="UP000231426"/>
    </source>
</evidence>
<name>A0A2M6W5U9_9BACT</name>
<accession>A0A2M6W5U9</accession>
<evidence type="ECO:0008006" key="3">
    <source>
        <dbReference type="Google" id="ProtNLM"/>
    </source>
</evidence>
<reference evidence="2" key="1">
    <citation type="submission" date="2017-09" db="EMBL/GenBank/DDBJ databases">
        <title>Depth-based differentiation of microbial function through sediment-hosted aquifers and enrichment of novel symbionts in the deep terrestrial subsurface.</title>
        <authorList>
            <person name="Probst A.J."/>
            <person name="Ladd B."/>
            <person name="Jarett J.K."/>
            <person name="Geller-Mcgrath D.E."/>
            <person name="Sieber C.M.K."/>
            <person name="Emerson J.B."/>
            <person name="Anantharaman K."/>
            <person name="Thomas B.C."/>
            <person name="Malmstrom R."/>
            <person name="Stieglmeier M."/>
            <person name="Klingl A."/>
            <person name="Woyke T."/>
            <person name="Ryan C.M."/>
            <person name="Banfield J.F."/>
        </authorList>
    </citation>
    <scope>NUCLEOTIDE SEQUENCE [LARGE SCALE GENOMIC DNA]</scope>
</reference>
<sequence length="197" mass="23720">MKLHLGCGGTYLEDYINVDFPVSDKTIMDVKADLYQDISTLDYQDKTVDEIRHHHVFEHFNRVDSLKLLLKWRKWLKVGGKLDIETPDYFWSSLLFIFAPHKYKMELGRHIFGTQEDFWGNHLDFWYKGKFKKVLSLLGFEKIKFRRPIYRNLLPNIRVQCIKGQKIVDNKTVLQEILSWYILKQEDKDKYLKNWLS</sequence>
<organism evidence="1 2">
    <name type="scientific">Candidatus Magasanikbacteria bacterium CG10_big_fil_rev_8_21_14_0_10_36_32</name>
    <dbReference type="NCBI Taxonomy" id="1974646"/>
    <lineage>
        <taxon>Bacteria</taxon>
        <taxon>Candidatus Magasanikiibacteriota</taxon>
    </lineage>
</organism>
<dbReference type="SUPFAM" id="SSF53335">
    <property type="entry name" value="S-adenosyl-L-methionine-dependent methyltransferases"/>
    <property type="match status" value="1"/>
</dbReference>
<gene>
    <name evidence="1" type="ORF">COU29_04135</name>
</gene>
<dbReference type="EMBL" id="PFBV01000005">
    <property type="protein sequence ID" value="PIT88172.1"/>
    <property type="molecule type" value="Genomic_DNA"/>
</dbReference>
<protein>
    <recommendedName>
        <fullName evidence="3">Methyltransferase type 11 domain-containing protein</fullName>
    </recommendedName>
</protein>
<evidence type="ECO:0000313" key="1">
    <source>
        <dbReference type="EMBL" id="PIT88172.1"/>
    </source>
</evidence>
<dbReference type="AlphaFoldDB" id="A0A2M6W5U9"/>
<dbReference type="InterPro" id="IPR029063">
    <property type="entry name" value="SAM-dependent_MTases_sf"/>
</dbReference>